<sequence length="178" mass="20205">MYFATAFVALLASTFAVASPGGAPGYGKSTSTKPSKSYKTECSTKTIETYSYTTIPKTILETKTVWVPVTKTKEVPTYFLSTCYETKTKVKEEKKSKIVKKPYTKVFYYTSTQYYEVPYTFYSTETEVKKIPTKTESSYVTKTESKSVCTETEYKTEKEKCYETSTYCTTKTAGSYGW</sequence>
<keyword evidence="1" id="KW-0732">Signal</keyword>
<evidence type="ECO:0000313" key="2">
    <source>
        <dbReference type="EMBL" id="KAF2104897.1"/>
    </source>
</evidence>
<evidence type="ECO:0000256" key="1">
    <source>
        <dbReference type="SAM" id="SignalP"/>
    </source>
</evidence>
<reference evidence="2" key="1">
    <citation type="journal article" date="2020" name="Stud. Mycol.">
        <title>101 Dothideomycetes genomes: a test case for predicting lifestyles and emergence of pathogens.</title>
        <authorList>
            <person name="Haridas S."/>
            <person name="Albert R."/>
            <person name="Binder M."/>
            <person name="Bloem J."/>
            <person name="Labutti K."/>
            <person name="Salamov A."/>
            <person name="Andreopoulos B."/>
            <person name="Baker S."/>
            <person name="Barry K."/>
            <person name="Bills G."/>
            <person name="Bluhm B."/>
            <person name="Cannon C."/>
            <person name="Castanera R."/>
            <person name="Culley D."/>
            <person name="Daum C."/>
            <person name="Ezra D."/>
            <person name="Gonzalez J."/>
            <person name="Henrissat B."/>
            <person name="Kuo A."/>
            <person name="Liang C."/>
            <person name="Lipzen A."/>
            <person name="Lutzoni F."/>
            <person name="Magnuson J."/>
            <person name="Mondo S."/>
            <person name="Nolan M."/>
            <person name="Ohm R."/>
            <person name="Pangilinan J."/>
            <person name="Park H.-J."/>
            <person name="Ramirez L."/>
            <person name="Alfaro M."/>
            <person name="Sun H."/>
            <person name="Tritt A."/>
            <person name="Yoshinaga Y."/>
            <person name="Zwiers L.-H."/>
            <person name="Turgeon B."/>
            <person name="Goodwin S."/>
            <person name="Spatafora J."/>
            <person name="Crous P."/>
            <person name="Grigoriev I."/>
        </authorList>
    </citation>
    <scope>NUCLEOTIDE SEQUENCE</scope>
    <source>
        <strain evidence="2">CBS 133067</strain>
    </source>
</reference>
<accession>A0A9P4IUX9</accession>
<proteinExistence type="predicted"/>
<feature type="signal peptide" evidence="1">
    <location>
        <begin position="1"/>
        <end position="18"/>
    </location>
</feature>
<comment type="caution">
    <text evidence="2">The sequence shown here is derived from an EMBL/GenBank/DDBJ whole genome shotgun (WGS) entry which is preliminary data.</text>
</comment>
<dbReference type="Proteomes" id="UP000799772">
    <property type="component" value="Unassembled WGS sequence"/>
</dbReference>
<dbReference type="AlphaFoldDB" id="A0A9P4IUX9"/>
<gene>
    <name evidence="2" type="ORF">NA57DRAFT_71098</name>
</gene>
<feature type="chain" id="PRO_5040433431" evidence="1">
    <location>
        <begin position="19"/>
        <end position="178"/>
    </location>
</feature>
<name>A0A9P4IUX9_9PEZI</name>
<protein>
    <submittedName>
        <fullName evidence="2">Uncharacterized protein</fullName>
    </submittedName>
</protein>
<keyword evidence="3" id="KW-1185">Reference proteome</keyword>
<organism evidence="2 3">
    <name type="scientific">Rhizodiscina lignyota</name>
    <dbReference type="NCBI Taxonomy" id="1504668"/>
    <lineage>
        <taxon>Eukaryota</taxon>
        <taxon>Fungi</taxon>
        <taxon>Dikarya</taxon>
        <taxon>Ascomycota</taxon>
        <taxon>Pezizomycotina</taxon>
        <taxon>Dothideomycetes</taxon>
        <taxon>Pleosporomycetidae</taxon>
        <taxon>Aulographales</taxon>
        <taxon>Rhizodiscinaceae</taxon>
        <taxon>Rhizodiscina</taxon>
    </lineage>
</organism>
<dbReference type="EMBL" id="ML978121">
    <property type="protein sequence ID" value="KAF2104897.1"/>
    <property type="molecule type" value="Genomic_DNA"/>
</dbReference>
<evidence type="ECO:0000313" key="3">
    <source>
        <dbReference type="Proteomes" id="UP000799772"/>
    </source>
</evidence>